<dbReference type="InterPro" id="IPR036849">
    <property type="entry name" value="Enolase-like_C_sf"/>
</dbReference>
<evidence type="ECO:0000259" key="17">
    <source>
        <dbReference type="SMART" id="SM01193"/>
    </source>
</evidence>
<keyword evidence="9 12" id="KW-0324">Glycolysis</keyword>
<dbReference type="InterPro" id="IPR020811">
    <property type="entry name" value="Enolase_N"/>
</dbReference>
<dbReference type="UniPathway" id="UPA00109">
    <property type="reaction ID" value="UER00187"/>
</dbReference>
<dbReference type="EMBL" id="JAKNDN010000004">
    <property type="protein sequence ID" value="MCG4958784.1"/>
    <property type="molecule type" value="Genomic_DNA"/>
</dbReference>
<feature type="binding site" evidence="12">
    <location>
        <position position="163"/>
    </location>
    <ligand>
        <name>(2R)-2-phosphoglycerate</name>
        <dbReference type="ChEBI" id="CHEBI:58289"/>
    </ligand>
</feature>
<dbReference type="HAMAP" id="MF_00318">
    <property type="entry name" value="Enolase"/>
    <property type="match status" value="1"/>
</dbReference>
<keyword evidence="10 12" id="KW-0456">Lyase</keyword>
<dbReference type="GO" id="GO:0000015">
    <property type="term" value="C:phosphopyruvate hydratase complex"/>
    <property type="evidence" value="ECO:0007669"/>
    <property type="project" value="InterPro"/>
</dbReference>
<dbReference type="FunFam" id="3.20.20.120:FF:000001">
    <property type="entry name" value="Enolase"/>
    <property type="match status" value="1"/>
</dbReference>
<dbReference type="OMA" id="RCMMSHR"/>
<comment type="similarity">
    <text evidence="2 12">Belongs to the enolase family.</text>
</comment>
<feature type="binding site" evidence="14">
    <location>
        <position position="316"/>
    </location>
    <ligand>
        <name>substrate</name>
    </ligand>
</feature>
<dbReference type="GO" id="GO:0005576">
    <property type="term" value="C:extracellular region"/>
    <property type="evidence" value="ECO:0007669"/>
    <property type="project" value="UniProtKB-SubCell"/>
</dbReference>
<dbReference type="InterPro" id="IPR020810">
    <property type="entry name" value="Enolase_C"/>
</dbReference>
<evidence type="ECO:0000256" key="13">
    <source>
        <dbReference type="PIRSR" id="PIRSR001400-1"/>
    </source>
</evidence>
<dbReference type="GO" id="GO:0006096">
    <property type="term" value="P:glycolytic process"/>
    <property type="evidence" value="ECO:0007669"/>
    <property type="project" value="UniProtKB-UniRule"/>
</dbReference>
<reference evidence="19" key="3">
    <citation type="submission" date="2023-01" db="EMBL/GenBank/DDBJ databases">
        <title>Human gut microbiome strain richness.</title>
        <authorList>
            <person name="Chen-Liaw A."/>
        </authorList>
    </citation>
    <scope>NUCLEOTIDE SEQUENCE</scope>
    <source>
        <strain evidence="19">RTP21484st1_B7_RTP21484_190118</strain>
    </source>
</reference>
<reference evidence="20 21" key="1">
    <citation type="submission" date="2018-08" db="EMBL/GenBank/DDBJ databases">
        <title>A genome reference for cultivated species of the human gut microbiota.</title>
        <authorList>
            <person name="Zou Y."/>
            <person name="Xue W."/>
            <person name="Luo G."/>
        </authorList>
    </citation>
    <scope>NUCLEOTIDE SEQUENCE [LARGE SCALE GENOMIC DNA]</scope>
    <source>
        <strain evidence="20 21">AF16-14</strain>
    </source>
</reference>
<organism evidence="20 21">
    <name type="scientific">Odoribacter splanchnicus</name>
    <dbReference type="NCBI Taxonomy" id="28118"/>
    <lineage>
        <taxon>Bacteria</taxon>
        <taxon>Pseudomonadati</taxon>
        <taxon>Bacteroidota</taxon>
        <taxon>Bacteroidia</taxon>
        <taxon>Bacteroidales</taxon>
        <taxon>Odoribacteraceae</taxon>
        <taxon>Odoribacter</taxon>
    </lineage>
</organism>
<keyword evidence="20" id="KW-0670">Pyruvate</keyword>
<dbReference type="SFLD" id="SFLDG00178">
    <property type="entry name" value="enolase"/>
    <property type="match status" value="1"/>
</dbReference>
<feature type="domain" description="Enolase C-terminal TIM barrel" evidence="16">
    <location>
        <begin position="139"/>
        <end position="429"/>
    </location>
</feature>
<evidence type="ECO:0000256" key="7">
    <source>
        <dbReference type="ARBA" id="ARBA00022723"/>
    </source>
</evidence>
<dbReference type="GO" id="GO:0004634">
    <property type="term" value="F:phosphopyruvate hydratase activity"/>
    <property type="evidence" value="ECO:0007669"/>
    <property type="project" value="UniProtKB-UniRule"/>
</dbReference>
<dbReference type="SUPFAM" id="SSF51604">
    <property type="entry name" value="Enolase C-terminal domain-like"/>
    <property type="match status" value="1"/>
</dbReference>
<protein>
    <recommendedName>
        <fullName evidence="4 12">Enolase</fullName>
        <ecNumber evidence="3 12">4.2.1.11</ecNumber>
    </recommendedName>
    <alternativeName>
        <fullName evidence="12">2-phospho-D-glycerate hydro-lyase</fullName>
    </alternativeName>
    <alternativeName>
        <fullName evidence="12">2-phosphoglycerate dehydratase</fullName>
    </alternativeName>
</protein>
<dbReference type="SUPFAM" id="SSF54826">
    <property type="entry name" value="Enolase N-terminal domain-like"/>
    <property type="match status" value="1"/>
</dbReference>
<keyword evidence="5 12" id="KW-0963">Cytoplasm</keyword>
<comment type="cofactor">
    <cofactor evidence="15">
        <name>Mg(2+)</name>
        <dbReference type="ChEBI" id="CHEBI:18420"/>
    </cofactor>
    <text evidence="15">Mg(2+) is required for catalysis and for stabilizing the dimer.</text>
</comment>
<comment type="subcellular location">
    <subcellularLocation>
        <location evidence="12">Cytoplasm</location>
    </subcellularLocation>
    <subcellularLocation>
        <location evidence="12">Secreted</location>
    </subcellularLocation>
    <subcellularLocation>
        <location evidence="12">Cell surface</location>
    </subcellularLocation>
    <text evidence="12">Fractions of enolase are present in both the cytoplasm and on the cell surface.</text>
</comment>
<comment type="catalytic activity">
    <reaction evidence="12">
        <text>(2R)-2-phosphoglycerate = phosphoenolpyruvate + H2O</text>
        <dbReference type="Rhea" id="RHEA:10164"/>
        <dbReference type="ChEBI" id="CHEBI:15377"/>
        <dbReference type="ChEBI" id="CHEBI:58289"/>
        <dbReference type="ChEBI" id="CHEBI:58702"/>
        <dbReference type="EC" id="4.2.1.11"/>
    </reaction>
</comment>
<dbReference type="PROSITE" id="PS00164">
    <property type="entry name" value="ENOLASE"/>
    <property type="match status" value="1"/>
</dbReference>
<dbReference type="InterPro" id="IPR020809">
    <property type="entry name" value="Enolase_CS"/>
</dbReference>
<evidence type="ECO:0000313" key="20">
    <source>
        <dbReference type="EMBL" id="RGU57392.1"/>
    </source>
</evidence>
<evidence type="ECO:0000256" key="15">
    <source>
        <dbReference type="PIRSR" id="PIRSR001400-3"/>
    </source>
</evidence>
<dbReference type="CDD" id="cd03313">
    <property type="entry name" value="enolase"/>
    <property type="match status" value="1"/>
</dbReference>
<evidence type="ECO:0000313" key="18">
    <source>
        <dbReference type="EMBL" id="MCG4958784.1"/>
    </source>
</evidence>
<accession>A0A1Y3YBE2</accession>
<feature type="binding site" evidence="12">
    <location>
        <position position="370"/>
    </location>
    <ligand>
        <name>(2R)-2-phosphoglycerate</name>
        <dbReference type="ChEBI" id="CHEBI:58289"/>
    </ligand>
</feature>
<comment type="pathway">
    <text evidence="1 12">Carbohydrate degradation; glycolysis; pyruvate from D-glyceraldehyde 3-phosphate: step 4/5.</text>
</comment>
<dbReference type="Proteomes" id="UP001199750">
    <property type="component" value="Unassembled WGS sequence"/>
</dbReference>
<evidence type="ECO:0000256" key="3">
    <source>
        <dbReference type="ARBA" id="ARBA00012058"/>
    </source>
</evidence>
<dbReference type="SFLD" id="SFLDS00001">
    <property type="entry name" value="Enolase"/>
    <property type="match status" value="1"/>
</dbReference>
<dbReference type="PRINTS" id="PR00148">
    <property type="entry name" value="ENOLASE"/>
</dbReference>
<name>A0A1Y3YBE2_9BACT</name>
<evidence type="ECO:0000256" key="1">
    <source>
        <dbReference type="ARBA" id="ARBA00005031"/>
    </source>
</evidence>
<dbReference type="SMART" id="SM01193">
    <property type="entry name" value="Enolase_N"/>
    <property type="match status" value="1"/>
</dbReference>
<evidence type="ECO:0000256" key="6">
    <source>
        <dbReference type="ARBA" id="ARBA00022525"/>
    </source>
</evidence>
<dbReference type="NCBIfam" id="TIGR01060">
    <property type="entry name" value="eno"/>
    <property type="match status" value="1"/>
</dbReference>
<dbReference type="EMBL" id="QRYC01000005">
    <property type="protein sequence ID" value="RGU57392.1"/>
    <property type="molecule type" value="Genomic_DNA"/>
</dbReference>
<dbReference type="Proteomes" id="UP000284243">
    <property type="component" value="Unassembled WGS sequence"/>
</dbReference>
<evidence type="ECO:0000313" key="19">
    <source>
        <dbReference type="EMBL" id="MDB9224694.1"/>
    </source>
</evidence>
<gene>
    <name evidence="12 18" type="primary">eno</name>
    <name evidence="20" type="ORF">DWW57_05370</name>
    <name evidence="18" type="ORF">L0P03_02805</name>
    <name evidence="19" type="ORF">PN645_17060</name>
</gene>
<comment type="cofactor">
    <cofactor evidence="12">
        <name>Mg(2+)</name>
        <dbReference type="ChEBI" id="CHEBI:18420"/>
    </cofactor>
    <text evidence="12">Binds a second Mg(2+) ion via substrate during catalysis.</text>
</comment>
<dbReference type="RefSeq" id="WP_013612491.1">
    <property type="nucleotide sequence ID" value="NZ_BAABYK010000001.1"/>
</dbReference>
<comment type="function">
    <text evidence="11 12">Catalyzes the reversible conversion of 2-phosphoglycerate (2-PG) into phosphoenolpyruvate (PEP). It is essential for the degradation of carbohydrates via glycolysis.</text>
</comment>
<dbReference type="EC" id="4.2.1.11" evidence="3 12"/>
<proteinExistence type="inferred from homology"/>
<comment type="caution">
    <text evidence="20">The sequence shown here is derived from an EMBL/GenBank/DDBJ whole genome shotgun (WGS) entry which is preliminary data.</text>
</comment>
<dbReference type="FunFam" id="3.30.390.10:FF:000001">
    <property type="entry name" value="Enolase"/>
    <property type="match status" value="1"/>
</dbReference>
<evidence type="ECO:0000256" key="14">
    <source>
        <dbReference type="PIRSR" id="PIRSR001400-2"/>
    </source>
</evidence>
<feature type="active site" description="Proton acceptor" evidence="12 13">
    <location>
        <position position="341"/>
    </location>
</feature>
<keyword evidence="6 12" id="KW-0964">Secreted</keyword>
<dbReference type="Gene3D" id="3.20.20.120">
    <property type="entry name" value="Enolase-like C-terminal domain"/>
    <property type="match status" value="1"/>
</dbReference>
<dbReference type="PANTHER" id="PTHR11902">
    <property type="entry name" value="ENOLASE"/>
    <property type="match status" value="1"/>
</dbReference>
<dbReference type="SFLD" id="SFLDF00002">
    <property type="entry name" value="enolase"/>
    <property type="match status" value="1"/>
</dbReference>
<dbReference type="Gene3D" id="3.30.390.10">
    <property type="entry name" value="Enolase-like, N-terminal domain"/>
    <property type="match status" value="1"/>
</dbReference>
<feature type="active site" description="Proton donor" evidence="12 13">
    <location>
        <position position="205"/>
    </location>
</feature>
<dbReference type="AlphaFoldDB" id="A0A1Y3YBE2"/>
<dbReference type="Pfam" id="PF00113">
    <property type="entry name" value="Enolase_C"/>
    <property type="match status" value="1"/>
</dbReference>
<evidence type="ECO:0000256" key="2">
    <source>
        <dbReference type="ARBA" id="ARBA00009604"/>
    </source>
</evidence>
<feature type="binding site" evidence="12">
    <location>
        <position position="371"/>
    </location>
    <ligand>
        <name>(2R)-2-phosphoglycerate</name>
        <dbReference type="ChEBI" id="CHEBI:58289"/>
    </ligand>
</feature>
<feature type="binding site" evidence="14">
    <location>
        <position position="289"/>
    </location>
    <ligand>
        <name>substrate</name>
    </ligand>
</feature>
<dbReference type="Pfam" id="PF03952">
    <property type="entry name" value="Enolase_N"/>
    <property type="match status" value="1"/>
</dbReference>
<sequence>MTHIVDITGREILDSRGNPTVEVDVTLENGVMGRAAVPSGASTGEHEALELRDGDKSRYQGKGVLNAVNNVNTVIADALLGFDVTDQAAIDRLLIDLDGTKTKSNLGANAMLGVSLACAKAAAGALEIPLYRYIGGCNAKVLPVPMMNIINGGSHSDSPIAFQEFMIRPVGAKTFREAVRMGAEIFHTLKKVLHDRGLSTAVGDEGGFAPTLKGTEDALESIIEAIKKAGYKPGEEVMIGLDCASSEFYKNDIYDYSIFEGPNGAKRTSTEQVLYLEELIDKYPIDSIEDGMAENDWDGWEMLTAKIGDRCQLVGDDLFVTNVEYLKKGIELGCANSILIKVNQIGTLTETLDAIEMAQRAGYTTVTSHRSGETEDATIADIAVATNSGQIKTGSMSRSDRMAKYNQLLRIEEELGEDAVFAGKKFNLKK</sequence>
<dbReference type="PIRSF" id="PIRSF001400">
    <property type="entry name" value="Enolase"/>
    <property type="match status" value="1"/>
</dbReference>
<dbReference type="InterPro" id="IPR000941">
    <property type="entry name" value="Enolase"/>
</dbReference>
<evidence type="ECO:0000256" key="9">
    <source>
        <dbReference type="ARBA" id="ARBA00023152"/>
    </source>
</evidence>
<evidence type="ECO:0000256" key="11">
    <source>
        <dbReference type="ARBA" id="ARBA00045763"/>
    </source>
</evidence>
<dbReference type="SMART" id="SM01192">
    <property type="entry name" value="Enolase_C"/>
    <property type="match status" value="1"/>
</dbReference>
<evidence type="ECO:0000313" key="21">
    <source>
        <dbReference type="Proteomes" id="UP000284243"/>
    </source>
</evidence>
<feature type="binding site" evidence="14">
    <location>
        <begin position="368"/>
        <end position="371"/>
    </location>
    <ligand>
        <name>substrate</name>
    </ligand>
</feature>
<evidence type="ECO:0000256" key="10">
    <source>
        <dbReference type="ARBA" id="ARBA00023239"/>
    </source>
</evidence>
<keyword evidence="8 12" id="KW-0460">Magnesium</keyword>
<feature type="binding site" evidence="12">
    <location>
        <position position="392"/>
    </location>
    <ligand>
        <name>(2R)-2-phosphoglycerate</name>
        <dbReference type="ChEBI" id="CHEBI:58289"/>
    </ligand>
</feature>
<dbReference type="GO" id="GO:0000287">
    <property type="term" value="F:magnesium ion binding"/>
    <property type="evidence" value="ECO:0007669"/>
    <property type="project" value="UniProtKB-UniRule"/>
</dbReference>
<feature type="binding site" evidence="14">
    <location>
        <position position="155"/>
    </location>
    <ligand>
        <name>substrate</name>
    </ligand>
</feature>
<keyword evidence="7 12" id="KW-0479">Metal-binding</keyword>
<dbReference type="GeneID" id="61275537"/>
<dbReference type="InterPro" id="IPR029017">
    <property type="entry name" value="Enolase-like_N"/>
</dbReference>
<dbReference type="Proteomes" id="UP001212263">
    <property type="component" value="Unassembled WGS sequence"/>
</dbReference>
<feature type="binding site" evidence="12">
    <location>
        <position position="341"/>
    </location>
    <ligand>
        <name>(2R)-2-phosphoglycerate</name>
        <dbReference type="ChEBI" id="CHEBI:58289"/>
    </ligand>
</feature>
<feature type="binding site" evidence="12 15">
    <location>
        <position position="289"/>
    </location>
    <ligand>
        <name>Mg(2+)</name>
        <dbReference type="ChEBI" id="CHEBI:18420"/>
    </ligand>
</feature>
<evidence type="ECO:0000256" key="12">
    <source>
        <dbReference type="HAMAP-Rule" id="MF_00318"/>
    </source>
</evidence>
<dbReference type="PANTHER" id="PTHR11902:SF1">
    <property type="entry name" value="ENOLASE"/>
    <property type="match status" value="1"/>
</dbReference>
<evidence type="ECO:0000256" key="5">
    <source>
        <dbReference type="ARBA" id="ARBA00022490"/>
    </source>
</evidence>
<feature type="binding site" evidence="12 15">
    <location>
        <position position="316"/>
    </location>
    <ligand>
        <name>Mg(2+)</name>
        <dbReference type="ChEBI" id="CHEBI:18420"/>
    </ligand>
</feature>
<feature type="binding site" evidence="14">
    <location>
        <position position="392"/>
    </location>
    <ligand>
        <name>substrate</name>
    </ligand>
</feature>
<evidence type="ECO:0000256" key="4">
    <source>
        <dbReference type="ARBA" id="ARBA00017068"/>
    </source>
</evidence>
<evidence type="ECO:0000256" key="8">
    <source>
        <dbReference type="ARBA" id="ARBA00022842"/>
    </source>
</evidence>
<feature type="domain" description="Enolase N-terminal" evidence="17">
    <location>
        <begin position="4"/>
        <end position="134"/>
    </location>
</feature>
<feature type="binding site" evidence="12 15">
    <location>
        <position position="242"/>
    </location>
    <ligand>
        <name>Mg(2+)</name>
        <dbReference type="ChEBI" id="CHEBI:18420"/>
    </ligand>
</feature>
<reference evidence="18" key="2">
    <citation type="submission" date="2022-01" db="EMBL/GenBank/DDBJ databases">
        <title>Collection of gut derived symbiotic bacterial strains cultured from healthy donors.</title>
        <authorList>
            <person name="Lin H."/>
            <person name="Kohout C."/>
            <person name="Waligurski E."/>
            <person name="Pamer E.G."/>
        </authorList>
    </citation>
    <scope>NUCLEOTIDE SEQUENCE</scope>
    <source>
        <strain evidence="18">DFI.1.149</strain>
    </source>
</reference>
<evidence type="ECO:0000259" key="16">
    <source>
        <dbReference type="SMART" id="SM01192"/>
    </source>
</evidence>
<dbReference type="EMBL" id="JAQMRD010000030">
    <property type="protein sequence ID" value="MDB9224694.1"/>
    <property type="molecule type" value="Genomic_DNA"/>
</dbReference>
<feature type="binding site" evidence="14">
    <location>
        <position position="164"/>
    </location>
    <ligand>
        <name>substrate</name>
    </ligand>
</feature>
<dbReference type="GO" id="GO:0009986">
    <property type="term" value="C:cell surface"/>
    <property type="evidence" value="ECO:0007669"/>
    <property type="project" value="UniProtKB-SubCell"/>
</dbReference>